<dbReference type="SUPFAM" id="SSF52335">
    <property type="entry name" value="Methylglyoxal synthase-like"/>
    <property type="match status" value="1"/>
</dbReference>
<dbReference type="EC" id="3.5.4.10" evidence="10"/>
<keyword evidence="7 10" id="KW-0511">Multifunctional enzyme</keyword>
<proteinExistence type="inferred from homology"/>
<keyword evidence="4 10" id="KW-0808">Transferase</keyword>
<gene>
    <name evidence="10" type="primary">purH</name>
    <name evidence="12" type="ORF">CHK_1147</name>
</gene>
<comment type="similarity">
    <text evidence="3 10">Belongs to the PurH family.</text>
</comment>
<dbReference type="InterPro" id="IPR024051">
    <property type="entry name" value="AICAR_Tfase_dup_dom_sf"/>
</dbReference>
<dbReference type="FunFam" id="3.40.140.20:FF:000001">
    <property type="entry name" value="Bifunctional purine biosynthesis protein PurH"/>
    <property type="match status" value="1"/>
</dbReference>
<evidence type="ECO:0000256" key="6">
    <source>
        <dbReference type="ARBA" id="ARBA00022801"/>
    </source>
</evidence>
<reference evidence="12 13" key="1">
    <citation type="submission" date="2015-04" db="EMBL/GenBank/DDBJ databases">
        <title>Draft genome sequence of bacteremic isolate Catabacter hongkongensis type strain HKU16T.</title>
        <authorList>
            <person name="Lau S.K."/>
            <person name="Teng J.L."/>
            <person name="Huang Y."/>
            <person name="Curreem S.O."/>
            <person name="Tsui S.K."/>
            <person name="Woo P.C."/>
        </authorList>
    </citation>
    <scope>NUCLEOTIDE SEQUENCE [LARGE SCALE GENOMIC DNA]</scope>
    <source>
        <strain evidence="12 13">HKU16</strain>
    </source>
</reference>
<dbReference type="PANTHER" id="PTHR11692:SF0">
    <property type="entry name" value="BIFUNCTIONAL PURINE BIOSYNTHESIS PROTEIN ATIC"/>
    <property type="match status" value="1"/>
</dbReference>
<dbReference type="Gene3D" id="3.40.50.1380">
    <property type="entry name" value="Methylglyoxal synthase-like domain"/>
    <property type="match status" value="1"/>
</dbReference>
<dbReference type="Proteomes" id="UP000034076">
    <property type="component" value="Unassembled WGS sequence"/>
</dbReference>
<dbReference type="InterPro" id="IPR002695">
    <property type="entry name" value="PurH-like"/>
</dbReference>
<comment type="pathway">
    <text evidence="2 10">Purine metabolism; IMP biosynthesis via de novo pathway; 5-formamido-1-(5-phospho-D-ribosyl)imidazole-4-carboxamide from 5-amino-1-(5-phospho-D-ribosyl)imidazole-4-carboxamide (10-formyl THF route): step 1/1.</text>
</comment>
<dbReference type="GO" id="GO:0005829">
    <property type="term" value="C:cytosol"/>
    <property type="evidence" value="ECO:0007669"/>
    <property type="project" value="TreeGrafter"/>
</dbReference>
<dbReference type="EMBL" id="LAYJ01000078">
    <property type="protein sequence ID" value="KKI51359.1"/>
    <property type="molecule type" value="Genomic_DNA"/>
</dbReference>
<feature type="domain" description="MGS-like" evidence="11">
    <location>
        <begin position="1"/>
        <end position="145"/>
    </location>
</feature>
<dbReference type="CDD" id="cd01421">
    <property type="entry name" value="IMPCH"/>
    <property type="match status" value="1"/>
</dbReference>
<dbReference type="RefSeq" id="WP_046443045.1">
    <property type="nucleotide sequence ID" value="NZ_LAYJ01000078.1"/>
</dbReference>
<keyword evidence="13" id="KW-1185">Reference proteome</keyword>
<evidence type="ECO:0000256" key="2">
    <source>
        <dbReference type="ARBA" id="ARBA00004954"/>
    </source>
</evidence>
<evidence type="ECO:0000313" key="13">
    <source>
        <dbReference type="Proteomes" id="UP000034076"/>
    </source>
</evidence>
<dbReference type="PANTHER" id="PTHR11692">
    <property type="entry name" value="BIFUNCTIONAL PURINE BIOSYNTHESIS PROTEIN PURH"/>
    <property type="match status" value="1"/>
</dbReference>
<dbReference type="NCBIfam" id="NF002049">
    <property type="entry name" value="PRK00881.1"/>
    <property type="match status" value="1"/>
</dbReference>
<evidence type="ECO:0000256" key="8">
    <source>
        <dbReference type="ARBA" id="ARBA00050488"/>
    </source>
</evidence>
<organism evidence="12 13">
    <name type="scientific">Christensenella hongkongensis</name>
    <dbReference type="NCBI Taxonomy" id="270498"/>
    <lineage>
        <taxon>Bacteria</taxon>
        <taxon>Bacillati</taxon>
        <taxon>Bacillota</taxon>
        <taxon>Clostridia</taxon>
        <taxon>Christensenellales</taxon>
        <taxon>Christensenellaceae</taxon>
        <taxon>Christensenella</taxon>
    </lineage>
</organism>
<dbReference type="InterPro" id="IPR036914">
    <property type="entry name" value="MGS-like_dom_sf"/>
</dbReference>
<dbReference type="PIRSF" id="PIRSF000414">
    <property type="entry name" value="AICARFT_IMPCHas"/>
    <property type="match status" value="1"/>
</dbReference>
<comment type="caution">
    <text evidence="12">The sequence shown here is derived from an EMBL/GenBank/DDBJ whole genome shotgun (WGS) entry which is preliminary data.</text>
</comment>
<dbReference type="EC" id="2.1.2.3" evidence="10"/>
<dbReference type="PATRIC" id="fig|270498.16.peg.106"/>
<dbReference type="FunFam" id="3.40.50.1380:FF:000001">
    <property type="entry name" value="Bifunctional purine biosynthesis protein PurH"/>
    <property type="match status" value="1"/>
</dbReference>
<dbReference type="GO" id="GO:0003937">
    <property type="term" value="F:IMP cyclohydrolase activity"/>
    <property type="evidence" value="ECO:0007669"/>
    <property type="project" value="UniProtKB-UniRule"/>
</dbReference>
<comment type="catalytic activity">
    <reaction evidence="8 10">
        <text>(6R)-10-formyltetrahydrofolate + 5-amino-1-(5-phospho-beta-D-ribosyl)imidazole-4-carboxamide = 5-formamido-1-(5-phospho-D-ribosyl)imidazole-4-carboxamide + (6S)-5,6,7,8-tetrahydrofolate</text>
        <dbReference type="Rhea" id="RHEA:22192"/>
        <dbReference type="ChEBI" id="CHEBI:57453"/>
        <dbReference type="ChEBI" id="CHEBI:58467"/>
        <dbReference type="ChEBI" id="CHEBI:58475"/>
        <dbReference type="ChEBI" id="CHEBI:195366"/>
        <dbReference type="EC" id="2.1.2.3"/>
    </reaction>
</comment>
<dbReference type="SUPFAM" id="SSF53927">
    <property type="entry name" value="Cytidine deaminase-like"/>
    <property type="match status" value="1"/>
</dbReference>
<keyword evidence="5 10" id="KW-0658">Purine biosynthesis</keyword>
<dbReference type="SMART" id="SM00798">
    <property type="entry name" value="AICARFT_IMPCHas"/>
    <property type="match status" value="1"/>
</dbReference>
<dbReference type="SMART" id="SM00851">
    <property type="entry name" value="MGS"/>
    <property type="match status" value="1"/>
</dbReference>
<evidence type="ECO:0000256" key="4">
    <source>
        <dbReference type="ARBA" id="ARBA00022679"/>
    </source>
</evidence>
<dbReference type="InterPro" id="IPR011607">
    <property type="entry name" value="MGS-like_dom"/>
</dbReference>
<comment type="catalytic activity">
    <reaction evidence="9 10">
        <text>IMP + H2O = 5-formamido-1-(5-phospho-D-ribosyl)imidazole-4-carboxamide</text>
        <dbReference type="Rhea" id="RHEA:18445"/>
        <dbReference type="ChEBI" id="CHEBI:15377"/>
        <dbReference type="ChEBI" id="CHEBI:58053"/>
        <dbReference type="ChEBI" id="CHEBI:58467"/>
        <dbReference type="EC" id="3.5.4.10"/>
    </reaction>
</comment>
<evidence type="ECO:0000256" key="10">
    <source>
        <dbReference type="HAMAP-Rule" id="MF_00139"/>
    </source>
</evidence>
<dbReference type="STRING" id="270498.CHK_1147"/>
<evidence type="ECO:0000256" key="7">
    <source>
        <dbReference type="ARBA" id="ARBA00023268"/>
    </source>
</evidence>
<dbReference type="UniPathway" id="UPA00074">
    <property type="reaction ID" value="UER00133"/>
</dbReference>
<evidence type="ECO:0000259" key="11">
    <source>
        <dbReference type="PROSITE" id="PS51855"/>
    </source>
</evidence>
<evidence type="ECO:0000313" key="12">
    <source>
        <dbReference type="EMBL" id="KKI51359.1"/>
    </source>
</evidence>
<sequence length="513" mass="56227">MAKRAFLSVFDKSGIVDFAKGLIDLGFEILSTGGTQRELENAGLAVTNVSDITGFPECLDGRVKTLHPKIHAGILAMRGNKEHMKQLEELGVDTIDVVAVNLYPFKQTISKPDVTLEDAIENIDIGGPTMLRAAAKNWQDVASIVDSADYETVLNELRETGAVSRKTKFRLCAKVFETTAAYDALISQYLRNQLDTEELPEKLTLTYEKQQDMRYGENPHQKAAFYREPLYVPGSLANAEQLNGKELSFNNINDTAGALDCLREFEETTVVGVKHANPCGVGSAETVYDAYLKAYECDPVSIFGGIVACNREIDEKTAAQMSKIFLEIVVAPSYTKEALDILCQKKNLRVLRLPDIAAKLPKDGIDTKKVLGGLLVQGLNDQMFDGEFKVVTKRKPTDEEMENLEFAFKVVKYVKSNGIAIAKGMGTLGIGPGQTNRIWAAEMALERSGEEAKGAVMASDAFFPFDDCVEAAAKAGITAIIQPGGSIRDEDSIKKCDENGIAMVFTGIRHFRH</sequence>
<dbReference type="GO" id="GO:0006189">
    <property type="term" value="P:'de novo' IMP biosynthetic process"/>
    <property type="evidence" value="ECO:0007669"/>
    <property type="project" value="UniProtKB-UniRule"/>
</dbReference>
<keyword evidence="6 10" id="KW-0378">Hydrolase</keyword>
<dbReference type="GO" id="GO:0004643">
    <property type="term" value="F:phosphoribosylaminoimidazolecarboxamide formyltransferase activity"/>
    <property type="evidence" value="ECO:0007669"/>
    <property type="project" value="UniProtKB-UniRule"/>
</dbReference>
<accession>A0A0M2NFP8</accession>
<dbReference type="Pfam" id="PF02142">
    <property type="entry name" value="MGS"/>
    <property type="match status" value="1"/>
</dbReference>
<dbReference type="NCBIfam" id="TIGR00355">
    <property type="entry name" value="purH"/>
    <property type="match status" value="1"/>
</dbReference>
<dbReference type="OrthoDB" id="9802065at2"/>
<evidence type="ECO:0000256" key="1">
    <source>
        <dbReference type="ARBA" id="ARBA00004844"/>
    </source>
</evidence>
<dbReference type="Pfam" id="PF01808">
    <property type="entry name" value="AICARFT_IMPCHas"/>
    <property type="match status" value="1"/>
</dbReference>
<protein>
    <recommendedName>
        <fullName evidence="10">Bifunctional purine biosynthesis protein PurH</fullName>
    </recommendedName>
    <domain>
        <recommendedName>
            <fullName evidence="10">Phosphoribosylaminoimidazolecarboxamide formyltransferase</fullName>
            <ecNumber evidence="10">2.1.2.3</ecNumber>
        </recommendedName>
        <alternativeName>
            <fullName evidence="10">AICAR transformylase</fullName>
        </alternativeName>
    </domain>
    <domain>
        <recommendedName>
            <fullName evidence="10">IMP cyclohydrolase</fullName>
            <ecNumber evidence="10">3.5.4.10</ecNumber>
        </recommendedName>
        <alternativeName>
            <fullName evidence="10">ATIC</fullName>
        </alternativeName>
        <alternativeName>
            <fullName evidence="10">IMP synthase</fullName>
        </alternativeName>
        <alternativeName>
            <fullName evidence="10">Inosinicase</fullName>
        </alternativeName>
    </domain>
</protein>
<comment type="domain">
    <text evidence="10">The IMP cyclohydrolase activity resides in the N-terminal region.</text>
</comment>
<dbReference type="InterPro" id="IPR016193">
    <property type="entry name" value="Cytidine_deaminase-like"/>
</dbReference>
<name>A0A0M2NFP8_9FIRM</name>
<dbReference type="PROSITE" id="PS51855">
    <property type="entry name" value="MGS"/>
    <property type="match status" value="1"/>
</dbReference>
<evidence type="ECO:0000256" key="3">
    <source>
        <dbReference type="ARBA" id="ARBA00007667"/>
    </source>
</evidence>
<evidence type="ECO:0000256" key="5">
    <source>
        <dbReference type="ARBA" id="ARBA00022755"/>
    </source>
</evidence>
<dbReference type="AlphaFoldDB" id="A0A0M2NFP8"/>
<dbReference type="HAMAP" id="MF_00139">
    <property type="entry name" value="PurH"/>
    <property type="match status" value="1"/>
</dbReference>
<evidence type="ECO:0000256" key="9">
    <source>
        <dbReference type="ARBA" id="ARBA00050687"/>
    </source>
</evidence>
<dbReference type="FunFam" id="3.40.140.20:FF:000002">
    <property type="entry name" value="Bifunctional purine biosynthesis protein PurH"/>
    <property type="match status" value="1"/>
</dbReference>
<comment type="pathway">
    <text evidence="1 10">Purine metabolism; IMP biosynthesis via de novo pathway; IMP from 5-formamido-1-(5-phospho-D-ribosyl)imidazole-4-carboxamide: step 1/1.</text>
</comment>
<dbReference type="Gene3D" id="3.40.140.20">
    <property type="match status" value="2"/>
</dbReference>